<evidence type="ECO:0000313" key="9">
    <source>
        <dbReference type="EMBL" id="THV34562.1"/>
    </source>
</evidence>
<comment type="similarity">
    <text evidence="2 7">Belongs to the DedA family.</text>
</comment>
<evidence type="ECO:0000256" key="3">
    <source>
        <dbReference type="ARBA" id="ARBA00022475"/>
    </source>
</evidence>
<dbReference type="InterPro" id="IPR032818">
    <property type="entry name" value="DedA-like"/>
</dbReference>
<name>A0A4S8PXB0_9HYPH</name>
<feature type="transmembrane region" description="Helical" evidence="7">
    <location>
        <begin position="161"/>
        <end position="181"/>
    </location>
</feature>
<feature type="transmembrane region" description="Helical" evidence="7">
    <location>
        <begin position="124"/>
        <end position="149"/>
    </location>
</feature>
<keyword evidence="5 7" id="KW-1133">Transmembrane helix</keyword>
<feature type="domain" description="VTT" evidence="8">
    <location>
        <begin position="44"/>
        <end position="146"/>
    </location>
</feature>
<evidence type="ECO:0000256" key="5">
    <source>
        <dbReference type="ARBA" id="ARBA00022989"/>
    </source>
</evidence>
<keyword evidence="3 7" id="KW-1003">Cell membrane</keyword>
<comment type="subcellular location">
    <subcellularLocation>
        <location evidence="1 7">Cell membrane</location>
        <topology evidence="1 7">Multi-pass membrane protein</topology>
    </subcellularLocation>
</comment>
<dbReference type="Proteomes" id="UP000307378">
    <property type="component" value="Unassembled WGS sequence"/>
</dbReference>
<comment type="caution">
    <text evidence="9">The sequence shown here is derived from an EMBL/GenBank/DDBJ whole genome shotgun (WGS) entry which is preliminary data.</text>
</comment>
<evidence type="ECO:0000256" key="6">
    <source>
        <dbReference type="ARBA" id="ARBA00023136"/>
    </source>
</evidence>
<evidence type="ECO:0000259" key="8">
    <source>
        <dbReference type="Pfam" id="PF09335"/>
    </source>
</evidence>
<dbReference type="InterPro" id="IPR032816">
    <property type="entry name" value="VTT_dom"/>
</dbReference>
<dbReference type="PANTHER" id="PTHR30353:SF15">
    <property type="entry name" value="INNER MEMBRANE PROTEIN YABI"/>
    <property type="match status" value="1"/>
</dbReference>
<evidence type="ECO:0000256" key="7">
    <source>
        <dbReference type="RuleBase" id="RU367016"/>
    </source>
</evidence>
<sequence>MDGLSDLLQEYGTWIYILLFAYCMLKSGSLPLFAGYAAQTQALDLSLVLAVTFAGGYLGDEARFFIARRYGDAWLTRWPFAEKAYAGAKILVAKYGWAYIFLYRYPKGMRTIGALPVGLGSMSWAKFTVLNAGSAIVWTVCLVMAGFVFGAQIDEAVETGWGFASVVLLAAMLLLSVFAWWRINRIAVGIPKIGEQSN</sequence>
<dbReference type="PANTHER" id="PTHR30353">
    <property type="entry name" value="INNER MEMBRANE PROTEIN DEDA-RELATED"/>
    <property type="match status" value="1"/>
</dbReference>
<gene>
    <name evidence="9" type="ORF">FAA86_15830</name>
</gene>
<dbReference type="GO" id="GO:0005886">
    <property type="term" value="C:plasma membrane"/>
    <property type="evidence" value="ECO:0007669"/>
    <property type="project" value="UniProtKB-SubCell"/>
</dbReference>
<evidence type="ECO:0000313" key="10">
    <source>
        <dbReference type="Proteomes" id="UP000307378"/>
    </source>
</evidence>
<organism evidence="9 10">
    <name type="scientific">Rhizobium rosettiformans W3</name>
    <dbReference type="NCBI Taxonomy" id="538378"/>
    <lineage>
        <taxon>Bacteria</taxon>
        <taxon>Pseudomonadati</taxon>
        <taxon>Pseudomonadota</taxon>
        <taxon>Alphaproteobacteria</taxon>
        <taxon>Hyphomicrobiales</taxon>
        <taxon>Rhizobiaceae</taxon>
        <taxon>Rhizobium/Agrobacterium group</taxon>
        <taxon>Rhizobium</taxon>
    </lineage>
</organism>
<evidence type="ECO:0000256" key="2">
    <source>
        <dbReference type="ARBA" id="ARBA00010792"/>
    </source>
</evidence>
<evidence type="ECO:0000256" key="4">
    <source>
        <dbReference type="ARBA" id="ARBA00022692"/>
    </source>
</evidence>
<dbReference type="Pfam" id="PF09335">
    <property type="entry name" value="VTT_dom"/>
    <property type="match status" value="1"/>
</dbReference>
<feature type="transmembrane region" description="Helical" evidence="7">
    <location>
        <begin position="14"/>
        <end position="35"/>
    </location>
</feature>
<dbReference type="AlphaFoldDB" id="A0A4S8PXB0"/>
<feature type="transmembrane region" description="Helical" evidence="7">
    <location>
        <begin position="42"/>
        <end position="59"/>
    </location>
</feature>
<reference evidence="9 10" key="1">
    <citation type="submission" date="2019-04" db="EMBL/GenBank/DDBJ databases">
        <title>genome sequence of strain W3.</title>
        <authorList>
            <person name="Gao J."/>
            <person name="Sun J."/>
        </authorList>
    </citation>
    <scope>NUCLEOTIDE SEQUENCE [LARGE SCALE GENOMIC DNA]</scope>
    <source>
        <strain evidence="9 10">W3</strain>
    </source>
</reference>
<proteinExistence type="inferred from homology"/>
<protein>
    <submittedName>
        <fullName evidence="9">DedA family protein</fullName>
    </submittedName>
</protein>
<accession>A0A4S8PXB0</accession>
<dbReference type="EMBL" id="STGU01000008">
    <property type="protein sequence ID" value="THV34562.1"/>
    <property type="molecule type" value="Genomic_DNA"/>
</dbReference>
<dbReference type="RefSeq" id="WP_113462171.1">
    <property type="nucleotide sequence ID" value="NZ_STGU01000008.1"/>
</dbReference>
<evidence type="ECO:0000256" key="1">
    <source>
        <dbReference type="ARBA" id="ARBA00004651"/>
    </source>
</evidence>
<keyword evidence="6 7" id="KW-0472">Membrane</keyword>
<feature type="transmembrane region" description="Helical" evidence="7">
    <location>
        <begin position="84"/>
        <end position="103"/>
    </location>
</feature>
<keyword evidence="4 7" id="KW-0812">Transmembrane</keyword>